<keyword evidence="2" id="KW-1185">Reference proteome</keyword>
<evidence type="ECO:0000313" key="2">
    <source>
        <dbReference type="Proteomes" id="UP000765509"/>
    </source>
</evidence>
<dbReference type="Proteomes" id="UP000765509">
    <property type="component" value="Unassembled WGS sequence"/>
</dbReference>
<organism evidence="1 2">
    <name type="scientific">Austropuccinia psidii MF-1</name>
    <dbReference type="NCBI Taxonomy" id="1389203"/>
    <lineage>
        <taxon>Eukaryota</taxon>
        <taxon>Fungi</taxon>
        <taxon>Dikarya</taxon>
        <taxon>Basidiomycota</taxon>
        <taxon>Pucciniomycotina</taxon>
        <taxon>Pucciniomycetes</taxon>
        <taxon>Pucciniales</taxon>
        <taxon>Sphaerophragmiaceae</taxon>
        <taxon>Austropuccinia</taxon>
    </lineage>
</organism>
<dbReference type="AlphaFoldDB" id="A0A9Q3H0H9"/>
<proteinExistence type="predicted"/>
<protein>
    <submittedName>
        <fullName evidence="1">Uncharacterized protein</fullName>
    </submittedName>
</protein>
<name>A0A9Q3H0H9_9BASI</name>
<sequence length="235" mass="27240">MIISDILSLRYNIPCRSSRILKPALNPLIKSSISCSGGHLTPSFHIPQDLSMIFEHLQLEPVIQNYIFWPKCIFLNGLTEFITTDQPHCQRHNDPNDRDLRHTQSLGKFINSFEPRTQNTTNMKQTLIPTKSFIYQPFKNWLDRFLQQAGIMEILHQHSPSQIPKGSPKCDIWDYWSGEASFSLEISMSPHSFAFLVHWPSRFMWTVLMHMESQPGWPALDLSCLFVLISPQVED</sequence>
<comment type="caution">
    <text evidence="1">The sequence shown here is derived from an EMBL/GenBank/DDBJ whole genome shotgun (WGS) entry which is preliminary data.</text>
</comment>
<evidence type="ECO:0000313" key="1">
    <source>
        <dbReference type="EMBL" id="MBW0485589.1"/>
    </source>
</evidence>
<reference evidence="1" key="1">
    <citation type="submission" date="2021-03" db="EMBL/GenBank/DDBJ databases">
        <title>Draft genome sequence of rust myrtle Austropuccinia psidii MF-1, a brazilian biotype.</title>
        <authorList>
            <person name="Quecine M.C."/>
            <person name="Pachon D.M.R."/>
            <person name="Bonatelli M.L."/>
            <person name="Correr F.H."/>
            <person name="Franceschini L.M."/>
            <person name="Leite T.F."/>
            <person name="Margarido G.R.A."/>
            <person name="Almeida C.A."/>
            <person name="Ferrarezi J.A."/>
            <person name="Labate C.A."/>
        </authorList>
    </citation>
    <scope>NUCLEOTIDE SEQUENCE</scope>
    <source>
        <strain evidence="1">MF-1</strain>
    </source>
</reference>
<dbReference type="EMBL" id="AVOT02008238">
    <property type="protein sequence ID" value="MBW0485589.1"/>
    <property type="molecule type" value="Genomic_DNA"/>
</dbReference>
<gene>
    <name evidence="1" type="ORF">O181_025304</name>
</gene>
<accession>A0A9Q3H0H9</accession>